<name>A0ABS7KXU9_CLOSR</name>
<feature type="transmembrane region" description="Helical" evidence="1">
    <location>
        <begin position="12"/>
        <end position="29"/>
    </location>
</feature>
<keyword evidence="3" id="KW-1185">Reference proteome</keyword>
<sequence length="65" mass="7601">MKKLIISSFKYISLAIIFLLGFIIAPFVFNDFSFSYFYRVNFWVGISPLIILIPILFFALLKSDK</sequence>
<dbReference type="Proteomes" id="UP001299068">
    <property type="component" value="Unassembled WGS sequence"/>
</dbReference>
<evidence type="ECO:0000313" key="2">
    <source>
        <dbReference type="EMBL" id="MBY0755636.1"/>
    </source>
</evidence>
<evidence type="ECO:0008006" key="4">
    <source>
        <dbReference type="Google" id="ProtNLM"/>
    </source>
</evidence>
<accession>A0ABS7KXU9</accession>
<keyword evidence="1" id="KW-1133">Transmembrane helix</keyword>
<organism evidence="2 3">
    <name type="scientific">Clostridium sardiniense</name>
    <name type="common">Clostridium absonum</name>
    <dbReference type="NCBI Taxonomy" id="29369"/>
    <lineage>
        <taxon>Bacteria</taxon>
        <taxon>Bacillati</taxon>
        <taxon>Bacillota</taxon>
        <taxon>Clostridia</taxon>
        <taxon>Eubacteriales</taxon>
        <taxon>Clostridiaceae</taxon>
        <taxon>Clostridium</taxon>
    </lineage>
</organism>
<comment type="caution">
    <text evidence="2">The sequence shown here is derived from an EMBL/GenBank/DDBJ whole genome shotgun (WGS) entry which is preliminary data.</text>
</comment>
<feature type="transmembrane region" description="Helical" evidence="1">
    <location>
        <begin position="41"/>
        <end position="61"/>
    </location>
</feature>
<protein>
    <recommendedName>
        <fullName evidence="4">DUF3955 domain-containing protein</fullName>
    </recommendedName>
</protein>
<keyword evidence="1" id="KW-0812">Transmembrane</keyword>
<evidence type="ECO:0000313" key="3">
    <source>
        <dbReference type="Proteomes" id="UP001299068"/>
    </source>
</evidence>
<keyword evidence="1" id="KW-0472">Membrane</keyword>
<reference evidence="2 3" key="1">
    <citation type="journal article" date="2021" name="Cell Host Microbe">
        <title>in vivo commensal control of Clostridioides difficile virulence.</title>
        <authorList>
            <person name="Girinathan B.P."/>
            <person name="Dibenedetto N."/>
            <person name="Worley J.N."/>
            <person name="Peltier J."/>
            <person name="Arrieta-Ortiz M.L."/>
            <person name="Rupa Christinal Immanuel S."/>
            <person name="Lavin R."/>
            <person name="Delaney M.L."/>
            <person name="Cummins C."/>
            <person name="Hoffmann M."/>
            <person name="Luo Y."/>
            <person name="Gonzalez-Escalona N."/>
            <person name="Allard M."/>
            <person name="Onderdonk A.B."/>
            <person name="Gerber G.K."/>
            <person name="Sonenshein A.L."/>
            <person name="Baliga N."/>
            <person name="Dupuy B."/>
            <person name="Bry L."/>
        </authorList>
    </citation>
    <scope>NUCLEOTIDE SEQUENCE [LARGE SCALE GENOMIC DNA]</scope>
    <source>
        <strain evidence="2 3">DSM 599</strain>
    </source>
</reference>
<evidence type="ECO:0000256" key="1">
    <source>
        <dbReference type="SAM" id="Phobius"/>
    </source>
</evidence>
<dbReference type="EMBL" id="JAIKTU010000006">
    <property type="protein sequence ID" value="MBY0755636.1"/>
    <property type="molecule type" value="Genomic_DNA"/>
</dbReference>
<gene>
    <name evidence="2" type="ORF">K5V21_09200</name>
</gene>
<dbReference type="RefSeq" id="WP_204596736.1">
    <property type="nucleotide sequence ID" value="NZ_JAFBDA010000038.1"/>
</dbReference>
<proteinExistence type="predicted"/>